<dbReference type="GO" id="GO:0030659">
    <property type="term" value="C:cytoplasmic vesicle membrane"/>
    <property type="evidence" value="ECO:0007669"/>
    <property type="project" value="UniProtKB-SubCell"/>
</dbReference>
<dbReference type="PROSITE" id="PS50195">
    <property type="entry name" value="PX"/>
    <property type="match status" value="1"/>
</dbReference>
<dbReference type="SUPFAM" id="SSF50044">
    <property type="entry name" value="SH3-domain"/>
    <property type="match status" value="1"/>
</dbReference>
<dbReference type="CDD" id="cd11763">
    <property type="entry name" value="SH3_SNX9_like"/>
    <property type="match status" value="1"/>
</dbReference>
<evidence type="ECO:0000313" key="11">
    <source>
        <dbReference type="Proteomes" id="UP000054776"/>
    </source>
</evidence>
<feature type="compositionally biased region" description="Polar residues" evidence="7">
    <location>
        <begin position="431"/>
        <end position="441"/>
    </location>
</feature>
<dbReference type="SMART" id="SM00312">
    <property type="entry name" value="PX"/>
    <property type="match status" value="1"/>
</dbReference>
<feature type="region of interest" description="Disordered" evidence="7">
    <location>
        <begin position="459"/>
        <end position="512"/>
    </location>
</feature>
<dbReference type="OrthoDB" id="10254720at2759"/>
<dbReference type="InterPro" id="IPR001452">
    <property type="entry name" value="SH3_domain"/>
</dbReference>
<keyword evidence="11" id="KW-1185">Reference proteome</keyword>
<dbReference type="PANTHER" id="PTHR45827">
    <property type="entry name" value="SORTING NEXIN"/>
    <property type="match status" value="1"/>
</dbReference>
<comment type="subcellular location">
    <subcellularLocation>
        <location evidence="1">Cytoplasmic vesicle membrane</location>
    </subcellularLocation>
</comment>
<evidence type="ECO:0000256" key="3">
    <source>
        <dbReference type="ARBA" id="ARBA00022443"/>
    </source>
</evidence>
<feature type="domain" description="PX" evidence="9">
    <location>
        <begin position="562"/>
        <end position="672"/>
    </location>
</feature>
<proteinExistence type="inferred from homology"/>
<dbReference type="InterPro" id="IPR036871">
    <property type="entry name" value="PX_dom_sf"/>
</dbReference>
<feature type="region of interest" description="Disordered" evidence="7">
    <location>
        <begin position="409"/>
        <end position="444"/>
    </location>
</feature>
<dbReference type="InParanoid" id="A0A0V1BL88"/>
<keyword evidence="3 6" id="KW-0728">SH3 domain</keyword>
<dbReference type="Pfam" id="PF10456">
    <property type="entry name" value="BAR_3_WASP_bdg"/>
    <property type="match status" value="1"/>
</dbReference>
<evidence type="ECO:0000313" key="10">
    <source>
        <dbReference type="EMBL" id="KRY37789.1"/>
    </source>
</evidence>
<accession>A0A0V1BL88</accession>
<evidence type="ECO:0000256" key="5">
    <source>
        <dbReference type="ARBA" id="ARBA00023329"/>
    </source>
</evidence>
<dbReference type="GO" id="GO:0005886">
    <property type="term" value="C:plasma membrane"/>
    <property type="evidence" value="ECO:0007669"/>
    <property type="project" value="TreeGrafter"/>
</dbReference>
<keyword evidence="4" id="KW-0472">Membrane</keyword>
<comment type="caution">
    <text evidence="10">The sequence shown here is derived from an EMBL/GenBank/DDBJ whole genome shotgun (WGS) entry which is preliminary data.</text>
</comment>
<gene>
    <name evidence="10" type="primary">lst-4</name>
    <name evidence="10" type="ORF">T01_14554</name>
</gene>
<sequence length="904" mass="101391">MTVQYHIIDVRSVPHLVDEVQVLYDFDAQPGSGELSVQTGEYLTVTRQDVGDGWWEGLNSRGEHGLFPQAYVQMLFVRVSDRYRSFRDGGTSKNSKAVTRRLTIADRTLDTSRGGSVVSGASTSASFDQLARKPVSVRRRQTICPRLDALDIANHVVSSTPPQVPPPPLPSGYSEPTLDWPSTVDDQYTTNGSGSGGGIASVVSAAGLVNNQQHTQQQQHFDEFDDDWSDDSQSQMLFVRVSDRYRSFRDGGTSKNSKAVTRRLTIADRTLDTSRGGSVVSGASTSASFDQLARKPVSVRRRQTICPRLDALDIANHVVSSTPPQVPPPPLPSGYSEPTLDWPSTVDDQYTTNGSGSGGGIASVVSAAGLVNNQQHTQQQQHFDEFDDDWSDDSQSQLDMLFVPDHVRRRSSSGHLRRRESGNGSKIVPTSEVTSEQLTTTASRRSVCSVASADAVETQQESCASDSSIRSRKKSTKKNPKVGWPPDAFDEHHRQPSRSVESGLNRGDTTSKKNITRLNKLVKSGTENFVLNLCKLNQPISERFEITLSKNSIQWLATGQAYTCQVASPQKASKLKGLKSFITYQLTPSFSGVQVCRRYKHFDWLHEQLMSKFSVLLIPPLPEKQVSGRYEEEFVEHRMHLLQLWVSYICHHPVLSRCEVWMHFLTCTDEKKWKQGKRKAEKDEYKDGNFFFTVSCPSQHLDFAQTESRVENLARMARSMENAVRAFHAIAQEQAKRMMTTSKRECAKYSGAFHALGHAFELDQDEQSRPLAEALTFTADCYEAIGQLYESQPKRHLEPLMDDFFIYRGMLALVPDAVQIHKSANSKVREHQKLADEGKTSLADADLVRSRAEVIDYTILAETSHFRNECVIEFKKMMAQFLHSEIEFYQSVVDKLKDAYQRFI</sequence>
<dbReference type="InterPro" id="IPR027267">
    <property type="entry name" value="AH/BAR_dom_sf"/>
</dbReference>
<evidence type="ECO:0000256" key="4">
    <source>
        <dbReference type="ARBA" id="ARBA00023136"/>
    </source>
</evidence>
<dbReference type="Pfam" id="PF14604">
    <property type="entry name" value="SH3_9"/>
    <property type="match status" value="1"/>
</dbReference>
<dbReference type="CDD" id="cd06862">
    <property type="entry name" value="PX_SNX9_18_like"/>
    <property type="match status" value="1"/>
</dbReference>
<dbReference type="PROSITE" id="PS50002">
    <property type="entry name" value="SH3"/>
    <property type="match status" value="1"/>
</dbReference>
<feature type="region of interest" description="Disordered" evidence="7">
    <location>
        <begin position="319"/>
        <end position="358"/>
    </location>
</feature>
<dbReference type="STRING" id="6334.A0A0V1BL88"/>
<evidence type="ECO:0000259" key="8">
    <source>
        <dbReference type="PROSITE" id="PS50002"/>
    </source>
</evidence>
<dbReference type="Gene3D" id="1.20.1270.60">
    <property type="entry name" value="Arfaptin homology (AH) domain/BAR domain"/>
    <property type="match status" value="1"/>
</dbReference>
<evidence type="ECO:0000256" key="6">
    <source>
        <dbReference type="PROSITE-ProRule" id="PRU00192"/>
    </source>
</evidence>
<dbReference type="Gene3D" id="2.30.30.40">
    <property type="entry name" value="SH3 Domains"/>
    <property type="match status" value="1"/>
</dbReference>
<dbReference type="GO" id="GO:0035091">
    <property type="term" value="F:phosphatidylinositol binding"/>
    <property type="evidence" value="ECO:0007669"/>
    <property type="project" value="InterPro"/>
</dbReference>
<feature type="domain" description="SH3" evidence="8">
    <location>
        <begin position="15"/>
        <end position="77"/>
    </location>
</feature>
<evidence type="ECO:0000259" key="9">
    <source>
        <dbReference type="PROSITE" id="PS50195"/>
    </source>
</evidence>
<dbReference type="InterPro" id="IPR036028">
    <property type="entry name" value="SH3-like_dom_sf"/>
</dbReference>
<dbReference type="Pfam" id="PF00787">
    <property type="entry name" value="PX"/>
    <property type="match status" value="1"/>
</dbReference>
<evidence type="ECO:0000256" key="7">
    <source>
        <dbReference type="SAM" id="MobiDB-lite"/>
    </source>
</evidence>
<evidence type="ECO:0000256" key="1">
    <source>
        <dbReference type="ARBA" id="ARBA00004156"/>
    </source>
</evidence>
<evidence type="ECO:0000256" key="2">
    <source>
        <dbReference type="ARBA" id="ARBA00010883"/>
    </source>
</evidence>
<dbReference type="SUPFAM" id="SSF64268">
    <property type="entry name" value="PX domain"/>
    <property type="match status" value="1"/>
</dbReference>
<dbReference type="Gene3D" id="3.30.1520.10">
    <property type="entry name" value="Phox-like domain"/>
    <property type="match status" value="1"/>
</dbReference>
<dbReference type="EMBL" id="JYDH01000030">
    <property type="protein sequence ID" value="KRY37789.1"/>
    <property type="molecule type" value="Genomic_DNA"/>
</dbReference>
<keyword evidence="5" id="KW-0968">Cytoplasmic vesicle</keyword>
<organism evidence="10 11">
    <name type="scientific">Trichinella spiralis</name>
    <name type="common">Trichina worm</name>
    <dbReference type="NCBI Taxonomy" id="6334"/>
    <lineage>
        <taxon>Eukaryota</taxon>
        <taxon>Metazoa</taxon>
        <taxon>Ecdysozoa</taxon>
        <taxon>Nematoda</taxon>
        <taxon>Enoplea</taxon>
        <taxon>Dorylaimia</taxon>
        <taxon>Trichinellida</taxon>
        <taxon>Trichinellidae</taxon>
        <taxon>Trichinella</taxon>
    </lineage>
</organism>
<dbReference type="FunFam" id="3.30.1520.10:FF:000004">
    <property type="entry name" value="Sorting nexin"/>
    <property type="match status" value="1"/>
</dbReference>
<name>A0A0V1BL88_TRISP</name>
<dbReference type="FunCoup" id="A0A0V1BL88">
    <property type="interactions" value="1600"/>
</dbReference>
<comment type="similarity">
    <text evidence="2">Belongs to the sorting nexin family.</text>
</comment>
<feature type="compositionally biased region" description="Basic residues" evidence="7">
    <location>
        <begin position="409"/>
        <end position="418"/>
    </location>
</feature>
<dbReference type="GO" id="GO:0097320">
    <property type="term" value="P:plasma membrane tubulation"/>
    <property type="evidence" value="ECO:0007669"/>
    <property type="project" value="TreeGrafter"/>
</dbReference>
<dbReference type="SMART" id="SM00326">
    <property type="entry name" value="SH3"/>
    <property type="match status" value="1"/>
</dbReference>
<dbReference type="GO" id="GO:0016197">
    <property type="term" value="P:endosomal transport"/>
    <property type="evidence" value="ECO:0007669"/>
    <property type="project" value="TreeGrafter"/>
</dbReference>
<protein>
    <submittedName>
        <fullName evidence="10">Sorting nexin lst-4</fullName>
    </submittedName>
</protein>
<dbReference type="Proteomes" id="UP000054776">
    <property type="component" value="Unassembled WGS sequence"/>
</dbReference>
<dbReference type="GO" id="GO:0006897">
    <property type="term" value="P:endocytosis"/>
    <property type="evidence" value="ECO:0007669"/>
    <property type="project" value="TreeGrafter"/>
</dbReference>
<feature type="compositionally biased region" description="Basic residues" evidence="7">
    <location>
        <begin position="470"/>
        <end position="480"/>
    </location>
</feature>
<dbReference type="AlphaFoldDB" id="A0A0V1BL88"/>
<reference evidence="10 11" key="1">
    <citation type="submission" date="2015-01" db="EMBL/GenBank/DDBJ databases">
        <title>Evolution of Trichinella species and genotypes.</title>
        <authorList>
            <person name="Korhonen P.K."/>
            <person name="Edoardo P."/>
            <person name="Giuseppe L.R."/>
            <person name="Gasser R.B."/>
        </authorList>
    </citation>
    <scope>NUCLEOTIDE SEQUENCE [LARGE SCALE GENOMIC DNA]</scope>
    <source>
        <strain evidence="10">ISS3</strain>
    </source>
</reference>
<dbReference type="InterPro" id="IPR001683">
    <property type="entry name" value="PX_dom"/>
</dbReference>
<dbReference type="InterPro" id="IPR019497">
    <property type="entry name" value="Sorting_nexin_WASP-bd-dom"/>
</dbReference>
<dbReference type="PANTHER" id="PTHR45827:SF1">
    <property type="entry name" value="SORTING NEXIN"/>
    <property type="match status" value="1"/>
</dbReference>